<evidence type="ECO:0000256" key="3">
    <source>
        <dbReference type="ARBA" id="ARBA00022645"/>
    </source>
</evidence>
<dbReference type="InterPro" id="IPR012338">
    <property type="entry name" value="Beta-lactam/transpept-like"/>
</dbReference>
<evidence type="ECO:0000256" key="12">
    <source>
        <dbReference type="ARBA" id="ARBA00034000"/>
    </source>
</evidence>
<dbReference type="AlphaFoldDB" id="A0A923E6G6"/>
<evidence type="ECO:0000256" key="13">
    <source>
        <dbReference type="ARBA" id="ARBA00049902"/>
    </source>
</evidence>
<keyword evidence="9" id="KW-0573">Peptidoglycan synthesis</keyword>
<dbReference type="Pfam" id="PF00912">
    <property type="entry name" value="Transgly"/>
    <property type="match status" value="1"/>
</dbReference>
<dbReference type="EMBL" id="JACHMK010000001">
    <property type="protein sequence ID" value="MBB6335733.1"/>
    <property type="molecule type" value="Genomic_DNA"/>
</dbReference>
<dbReference type="GO" id="GO:0009002">
    <property type="term" value="F:serine-type D-Ala-D-Ala carboxypeptidase activity"/>
    <property type="evidence" value="ECO:0007669"/>
    <property type="project" value="UniProtKB-EC"/>
</dbReference>
<gene>
    <name evidence="17" type="ORF">HD592_002298</name>
</gene>
<feature type="region of interest" description="Disordered" evidence="14">
    <location>
        <begin position="678"/>
        <end position="719"/>
    </location>
</feature>
<comment type="catalytic activity">
    <reaction evidence="13">
        <text>[GlcNAc-(1-&gt;4)-Mur2Ac(oyl-L-Ala-gamma-D-Glu-L-Lys-D-Ala-D-Ala)](n)-di-trans,octa-cis-undecaprenyl diphosphate + beta-D-GlcNAc-(1-&gt;4)-Mur2Ac(oyl-L-Ala-gamma-D-Glu-L-Lys-D-Ala-D-Ala)-di-trans,octa-cis-undecaprenyl diphosphate = [GlcNAc-(1-&gt;4)-Mur2Ac(oyl-L-Ala-gamma-D-Glu-L-Lys-D-Ala-D-Ala)](n+1)-di-trans,octa-cis-undecaprenyl diphosphate + di-trans,octa-cis-undecaprenyl diphosphate + H(+)</text>
        <dbReference type="Rhea" id="RHEA:23708"/>
        <dbReference type="Rhea" id="RHEA-COMP:9602"/>
        <dbReference type="Rhea" id="RHEA-COMP:9603"/>
        <dbReference type="ChEBI" id="CHEBI:15378"/>
        <dbReference type="ChEBI" id="CHEBI:58405"/>
        <dbReference type="ChEBI" id="CHEBI:60033"/>
        <dbReference type="ChEBI" id="CHEBI:78435"/>
        <dbReference type="EC" id="2.4.99.28"/>
    </reaction>
</comment>
<dbReference type="InterPro" id="IPR036950">
    <property type="entry name" value="PBP_transglycosylase"/>
</dbReference>
<dbReference type="Pfam" id="PF00905">
    <property type="entry name" value="Transpeptidase"/>
    <property type="match status" value="1"/>
</dbReference>
<keyword evidence="8" id="KW-0133">Cell shape</keyword>
<comment type="catalytic activity">
    <reaction evidence="12">
        <text>Preferential cleavage: (Ac)2-L-Lys-D-Ala-|-D-Ala. Also transpeptidation of peptidyl-alanyl moieties that are N-acyl substituents of D-alanine.</text>
        <dbReference type="EC" id="3.4.16.4"/>
    </reaction>
</comment>
<evidence type="ECO:0000259" key="15">
    <source>
        <dbReference type="Pfam" id="PF00905"/>
    </source>
</evidence>
<dbReference type="GO" id="GO:0008658">
    <property type="term" value="F:penicillin binding"/>
    <property type="evidence" value="ECO:0007669"/>
    <property type="project" value="InterPro"/>
</dbReference>
<dbReference type="GO" id="GO:0006508">
    <property type="term" value="P:proteolysis"/>
    <property type="evidence" value="ECO:0007669"/>
    <property type="project" value="UniProtKB-KW"/>
</dbReference>
<evidence type="ECO:0000256" key="5">
    <source>
        <dbReference type="ARBA" id="ARBA00022676"/>
    </source>
</evidence>
<dbReference type="InterPro" id="IPR001264">
    <property type="entry name" value="Glyco_trans_51"/>
</dbReference>
<sequence length="719" mass="75975">MSHSHSRFVSPAQLVGLLIAFVSASALLGVLGAGMLVPLTGSAAIVTKAAPSVFNDLPSQIEVVEPAEESQMLDASGAVIARFYDKQRIVVPSEAIAEPMKKAIVAIEDKRFYEHNGVDATGIARALVSNLADTGMQGASTITQQYVRNALQEKGYLEGDAEQVTAATEQTTARKLREIKYALALERKMDKDQILTGYLNIAPFGPVTYGVEAASQRYFSKSASELSVLEAALLAGLVQSPVEYDPLTYPEAAQERRDVVLGVMLQQELITQEEHDAGVATPVADMLHPAANSEGCTGVKSSAGYFCDFALAQYLADETYGENEAERLHLLKTGGLTIRTTLDPAKQQAAFDTLTAAIPVGDPSGVNDALASVVPQTGAIVALAQNTVYGVEEGQTMSSFAANGRFQAGSTFKVFTLTQWFKEGHSAYETVGSNNRSYGPNAFKCAGQRITTEPWTVNDLPGKDGPMTALRAVGLSGNQAFISMASKVDFCQIFQTAADLGVTDTNGEPVTPLPANVLGTSSASPLDMALAFAAFANGGLKCEPMALTSVTDRDENTLREYGPNCTPALDSSVANKVATTLGLSTSQYYQGVHLANGQPYGAKSGTTDDNANTWFTGFTPSLSTSTWVGHAESSTTPVQNTVINGQFYDVIYGLTFGGTKIWAPYMSAALAGTPVEPLPVGDIGSPRAATSSSQNRDKNKDQDQGSSEQNSASENDSTN</sequence>
<keyword evidence="7" id="KW-0378">Hydrolase</keyword>
<dbReference type="GO" id="GO:0071555">
    <property type="term" value="P:cell wall organization"/>
    <property type="evidence" value="ECO:0007669"/>
    <property type="project" value="UniProtKB-KW"/>
</dbReference>
<reference evidence="17" key="1">
    <citation type="submission" date="2020-08" db="EMBL/GenBank/DDBJ databases">
        <title>Sequencing the genomes of 1000 actinobacteria strains.</title>
        <authorList>
            <person name="Klenk H.-P."/>
        </authorList>
    </citation>
    <scope>NUCLEOTIDE SEQUENCE</scope>
    <source>
        <strain evidence="17">DSM 10695</strain>
    </source>
</reference>
<evidence type="ECO:0000259" key="16">
    <source>
        <dbReference type="Pfam" id="PF00912"/>
    </source>
</evidence>
<keyword evidence="3 17" id="KW-0121">Carboxypeptidase</keyword>
<evidence type="ECO:0000256" key="4">
    <source>
        <dbReference type="ARBA" id="ARBA00022670"/>
    </source>
</evidence>
<evidence type="ECO:0000313" key="17">
    <source>
        <dbReference type="EMBL" id="MBB6335733.1"/>
    </source>
</evidence>
<feature type="compositionally biased region" description="Polar residues" evidence="14">
    <location>
        <begin position="704"/>
        <end position="719"/>
    </location>
</feature>
<dbReference type="RefSeq" id="WP_184454270.1">
    <property type="nucleotide sequence ID" value="NZ_JACHMK010000001.1"/>
</dbReference>
<evidence type="ECO:0000256" key="9">
    <source>
        <dbReference type="ARBA" id="ARBA00022984"/>
    </source>
</evidence>
<accession>A0A923E6G6</accession>
<evidence type="ECO:0000256" key="6">
    <source>
        <dbReference type="ARBA" id="ARBA00022679"/>
    </source>
</evidence>
<evidence type="ECO:0000256" key="2">
    <source>
        <dbReference type="ARBA" id="ARBA00007739"/>
    </source>
</evidence>
<evidence type="ECO:0000256" key="8">
    <source>
        <dbReference type="ARBA" id="ARBA00022960"/>
    </source>
</evidence>
<comment type="caution">
    <text evidence="17">The sequence shown here is derived from an EMBL/GenBank/DDBJ whole genome shotgun (WGS) entry which is preliminary data.</text>
</comment>
<keyword evidence="10" id="KW-0511">Multifunctional enzyme</keyword>
<dbReference type="Gene3D" id="1.10.3810.10">
    <property type="entry name" value="Biosynthetic peptidoglycan transglycosylase-like"/>
    <property type="match status" value="1"/>
</dbReference>
<dbReference type="GO" id="GO:0008955">
    <property type="term" value="F:peptidoglycan glycosyltransferase activity"/>
    <property type="evidence" value="ECO:0007669"/>
    <property type="project" value="UniProtKB-EC"/>
</dbReference>
<comment type="similarity">
    <text evidence="1">In the C-terminal section; belongs to the transpeptidase family.</text>
</comment>
<evidence type="ECO:0000256" key="1">
    <source>
        <dbReference type="ARBA" id="ARBA00007090"/>
    </source>
</evidence>
<name>A0A923E6G6_9ACTO</name>
<keyword evidence="6" id="KW-0808">Transferase</keyword>
<dbReference type="SUPFAM" id="SSF53955">
    <property type="entry name" value="Lysozyme-like"/>
    <property type="match status" value="1"/>
</dbReference>
<dbReference type="PANTHER" id="PTHR32282">
    <property type="entry name" value="BINDING PROTEIN TRANSPEPTIDASE, PUTATIVE-RELATED"/>
    <property type="match status" value="1"/>
</dbReference>
<dbReference type="GO" id="GO:0008360">
    <property type="term" value="P:regulation of cell shape"/>
    <property type="evidence" value="ECO:0007669"/>
    <property type="project" value="UniProtKB-KW"/>
</dbReference>
<proteinExistence type="inferred from homology"/>
<comment type="similarity">
    <text evidence="2">In the N-terminal section; belongs to the glycosyltransferase 51 family.</text>
</comment>
<dbReference type="SUPFAM" id="SSF56601">
    <property type="entry name" value="beta-lactamase/transpeptidase-like"/>
    <property type="match status" value="1"/>
</dbReference>
<dbReference type="Gene3D" id="3.40.710.10">
    <property type="entry name" value="DD-peptidase/beta-lactamase superfamily"/>
    <property type="match status" value="1"/>
</dbReference>
<evidence type="ECO:0000256" key="14">
    <source>
        <dbReference type="SAM" id="MobiDB-lite"/>
    </source>
</evidence>
<keyword evidence="4" id="KW-0645">Protease</keyword>
<feature type="domain" description="Glycosyl transferase family 51" evidence="16">
    <location>
        <begin position="77"/>
        <end position="264"/>
    </location>
</feature>
<protein>
    <submittedName>
        <fullName evidence="17">Membrane peptidoglycan carboxypeptidase</fullName>
    </submittedName>
</protein>
<dbReference type="Proteomes" id="UP000617426">
    <property type="component" value="Unassembled WGS sequence"/>
</dbReference>
<dbReference type="FunFam" id="1.10.3810.10:FF:000001">
    <property type="entry name" value="Penicillin-binding protein 1A"/>
    <property type="match status" value="1"/>
</dbReference>
<feature type="domain" description="Penicillin-binding protein transpeptidase" evidence="15">
    <location>
        <begin position="375"/>
        <end position="628"/>
    </location>
</feature>
<evidence type="ECO:0000256" key="10">
    <source>
        <dbReference type="ARBA" id="ARBA00023268"/>
    </source>
</evidence>
<organism evidence="17 18">
    <name type="scientific">Schaalia hyovaginalis</name>
    <dbReference type="NCBI Taxonomy" id="29316"/>
    <lineage>
        <taxon>Bacteria</taxon>
        <taxon>Bacillati</taxon>
        <taxon>Actinomycetota</taxon>
        <taxon>Actinomycetes</taxon>
        <taxon>Actinomycetales</taxon>
        <taxon>Actinomycetaceae</taxon>
        <taxon>Schaalia</taxon>
    </lineage>
</organism>
<keyword evidence="5" id="KW-0328">Glycosyltransferase</keyword>
<dbReference type="GO" id="GO:0009252">
    <property type="term" value="P:peptidoglycan biosynthetic process"/>
    <property type="evidence" value="ECO:0007669"/>
    <property type="project" value="UniProtKB-KW"/>
</dbReference>
<keyword evidence="18" id="KW-1185">Reference proteome</keyword>
<dbReference type="InterPro" id="IPR050396">
    <property type="entry name" value="Glycosyltr_51/Transpeptidase"/>
</dbReference>
<dbReference type="InterPro" id="IPR001460">
    <property type="entry name" value="PCN-bd_Tpept"/>
</dbReference>
<dbReference type="GO" id="GO:0030288">
    <property type="term" value="C:outer membrane-bounded periplasmic space"/>
    <property type="evidence" value="ECO:0007669"/>
    <property type="project" value="TreeGrafter"/>
</dbReference>
<evidence type="ECO:0000256" key="7">
    <source>
        <dbReference type="ARBA" id="ARBA00022801"/>
    </source>
</evidence>
<dbReference type="PANTHER" id="PTHR32282:SF33">
    <property type="entry name" value="PEPTIDOGLYCAN GLYCOSYLTRANSFERASE"/>
    <property type="match status" value="1"/>
</dbReference>
<evidence type="ECO:0000256" key="11">
    <source>
        <dbReference type="ARBA" id="ARBA00023316"/>
    </source>
</evidence>
<keyword evidence="11" id="KW-0961">Cell wall biogenesis/degradation</keyword>
<dbReference type="InterPro" id="IPR023346">
    <property type="entry name" value="Lysozyme-like_dom_sf"/>
</dbReference>
<evidence type="ECO:0000313" key="18">
    <source>
        <dbReference type="Proteomes" id="UP000617426"/>
    </source>
</evidence>